<evidence type="ECO:0000259" key="1">
    <source>
        <dbReference type="PROSITE" id="PS50994"/>
    </source>
</evidence>
<protein>
    <submittedName>
        <fullName evidence="2">Integrase core domain-containing protein</fullName>
    </submittedName>
</protein>
<reference evidence="2 3" key="1">
    <citation type="submission" date="2016-10" db="EMBL/GenBank/DDBJ databases">
        <authorList>
            <person name="Varghese N."/>
            <person name="Submissions S."/>
        </authorList>
    </citation>
    <scope>NUCLEOTIDE SEQUENCE [LARGE SCALE GENOMIC DNA]</scope>
    <source>
        <strain evidence="2 3">WG10</strain>
    </source>
</reference>
<dbReference type="InterPro" id="IPR001584">
    <property type="entry name" value="Integrase_cat-core"/>
</dbReference>
<dbReference type="PANTHER" id="PTHR46889">
    <property type="entry name" value="TRANSPOSASE INSF FOR INSERTION SEQUENCE IS3B-RELATED"/>
    <property type="match status" value="1"/>
</dbReference>
<name>A0A1G6QK08_9FIRM</name>
<dbReference type="InterPro" id="IPR050900">
    <property type="entry name" value="Transposase_IS3/IS150/IS904"/>
</dbReference>
<accession>A0A1G6QK08</accession>
<dbReference type="PANTHER" id="PTHR46889:SF4">
    <property type="entry name" value="TRANSPOSASE INSO FOR INSERTION SEQUENCE ELEMENT IS911B-RELATED"/>
    <property type="match status" value="1"/>
</dbReference>
<dbReference type="SUPFAM" id="SSF53098">
    <property type="entry name" value="Ribonuclease H-like"/>
    <property type="match status" value="1"/>
</dbReference>
<dbReference type="Pfam" id="PF13683">
    <property type="entry name" value="rve_3"/>
    <property type="match status" value="1"/>
</dbReference>
<dbReference type="InterPro" id="IPR036397">
    <property type="entry name" value="RNaseH_sf"/>
</dbReference>
<feature type="domain" description="Integrase catalytic" evidence="1">
    <location>
        <begin position="176"/>
        <end position="337"/>
    </location>
</feature>
<dbReference type="RefSeq" id="WP_149796854.1">
    <property type="nucleotide sequence ID" value="NZ_FMYT01000018.1"/>
</dbReference>
<dbReference type="EMBL" id="FMYT01000018">
    <property type="protein sequence ID" value="SDC92628.1"/>
    <property type="molecule type" value="Genomic_DNA"/>
</dbReference>
<dbReference type="Gene3D" id="3.30.420.10">
    <property type="entry name" value="Ribonuclease H-like superfamily/Ribonuclease H"/>
    <property type="match status" value="1"/>
</dbReference>
<organism evidence="2 3">
    <name type="scientific">Halanaerobium congolense</name>
    <dbReference type="NCBI Taxonomy" id="54121"/>
    <lineage>
        <taxon>Bacteria</taxon>
        <taxon>Bacillati</taxon>
        <taxon>Bacillota</taxon>
        <taxon>Clostridia</taxon>
        <taxon>Halanaerobiales</taxon>
        <taxon>Halanaerobiaceae</taxon>
        <taxon>Halanaerobium</taxon>
    </lineage>
</organism>
<proteinExistence type="predicted"/>
<evidence type="ECO:0000313" key="2">
    <source>
        <dbReference type="EMBL" id="SDC92628.1"/>
    </source>
</evidence>
<dbReference type="InterPro" id="IPR012337">
    <property type="entry name" value="RNaseH-like_sf"/>
</dbReference>
<dbReference type="Proteomes" id="UP000324896">
    <property type="component" value="Unassembled WGS sequence"/>
</dbReference>
<sequence length="362" mass="42771">MKTIREMFTYFKDWLKILILFLKSFKHEKTQIVYLQMQLAQYKHLAENKKIPRAKRSRFAFKQFAVLMSKILPNWKKLSYNFTPATVIRWQRKSFKAHWKKISKKTGRPPISKEMIKLIKKISKENHLLSPEKIQEQLLLKNVKNPPAPNTIAKYIPETRKDPSEKKIQSWKTFLKNHHPDIWATDFFTVPTITNKVLCVLVIIEHKTRKIMHIGVTYSPNAKWTIQQFKSATPYETAPKYLIHDNDPVFRSQDFQRFLKSSNIKSKRTAYRSPWQNAYAERVIGTLRRELTDHLIIINQIHLSKSIREYVEKYYNKHRTHQGLDGKTPIPAPDYPATTAENTKLKATPVLNGLYHTYEKVA</sequence>
<dbReference type="GO" id="GO:0003676">
    <property type="term" value="F:nucleic acid binding"/>
    <property type="evidence" value="ECO:0007669"/>
    <property type="project" value="InterPro"/>
</dbReference>
<evidence type="ECO:0000313" key="3">
    <source>
        <dbReference type="Proteomes" id="UP000324896"/>
    </source>
</evidence>
<gene>
    <name evidence="2" type="ORF">SAMN04488597_11856</name>
</gene>
<dbReference type="GO" id="GO:0015074">
    <property type="term" value="P:DNA integration"/>
    <property type="evidence" value="ECO:0007669"/>
    <property type="project" value="InterPro"/>
</dbReference>
<dbReference type="PROSITE" id="PS50994">
    <property type="entry name" value="INTEGRASE"/>
    <property type="match status" value="1"/>
</dbReference>
<dbReference type="AlphaFoldDB" id="A0A1G6QK08"/>